<dbReference type="InterPro" id="IPR036873">
    <property type="entry name" value="Rhodanese-like_dom_sf"/>
</dbReference>
<proteinExistence type="predicted"/>
<dbReference type="Proteomes" id="UP001295423">
    <property type="component" value="Unassembled WGS sequence"/>
</dbReference>
<reference evidence="2" key="1">
    <citation type="submission" date="2023-08" db="EMBL/GenBank/DDBJ databases">
        <authorList>
            <person name="Audoor S."/>
            <person name="Bilcke G."/>
        </authorList>
    </citation>
    <scope>NUCLEOTIDE SEQUENCE</scope>
</reference>
<organism evidence="2 3">
    <name type="scientific">Cylindrotheca closterium</name>
    <dbReference type="NCBI Taxonomy" id="2856"/>
    <lineage>
        <taxon>Eukaryota</taxon>
        <taxon>Sar</taxon>
        <taxon>Stramenopiles</taxon>
        <taxon>Ochrophyta</taxon>
        <taxon>Bacillariophyta</taxon>
        <taxon>Bacillariophyceae</taxon>
        <taxon>Bacillariophycidae</taxon>
        <taxon>Bacillariales</taxon>
        <taxon>Bacillariaceae</taxon>
        <taxon>Cylindrotheca</taxon>
    </lineage>
</organism>
<dbReference type="AlphaFoldDB" id="A0AAD2CHK2"/>
<evidence type="ECO:0000259" key="1">
    <source>
        <dbReference type="PROSITE" id="PS50206"/>
    </source>
</evidence>
<protein>
    <recommendedName>
        <fullName evidence="1">Rhodanese domain-containing protein</fullName>
    </recommendedName>
</protein>
<dbReference type="InterPro" id="IPR001763">
    <property type="entry name" value="Rhodanese-like_dom"/>
</dbReference>
<evidence type="ECO:0000313" key="2">
    <source>
        <dbReference type="EMBL" id="CAJ1934475.1"/>
    </source>
</evidence>
<dbReference type="CDD" id="cd00158">
    <property type="entry name" value="RHOD"/>
    <property type="match status" value="1"/>
</dbReference>
<dbReference type="EMBL" id="CAKOGP040000335">
    <property type="protein sequence ID" value="CAJ1934475.1"/>
    <property type="molecule type" value="Genomic_DNA"/>
</dbReference>
<dbReference type="PROSITE" id="PS50206">
    <property type="entry name" value="RHODANESE_3"/>
    <property type="match status" value="1"/>
</dbReference>
<dbReference type="Gene3D" id="3.40.250.10">
    <property type="entry name" value="Rhodanese-like domain"/>
    <property type="match status" value="1"/>
</dbReference>
<dbReference type="SUPFAM" id="SSF52821">
    <property type="entry name" value="Rhodanese/Cell cycle control phosphatase"/>
    <property type="match status" value="1"/>
</dbReference>
<gene>
    <name evidence="2" type="ORF">CYCCA115_LOCUS3815</name>
</gene>
<comment type="caution">
    <text evidence="2">The sequence shown here is derived from an EMBL/GenBank/DDBJ whole genome shotgun (WGS) entry which is preliminary data.</text>
</comment>
<feature type="domain" description="Rhodanese" evidence="1">
    <location>
        <begin position="14"/>
        <end position="110"/>
    </location>
</feature>
<dbReference type="Pfam" id="PF00581">
    <property type="entry name" value="Rhodanese"/>
    <property type="match status" value="1"/>
</dbReference>
<sequence length="110" mass="12163">MPFASIEDIKTSLENPNTVILDVRTTPEIRMSGKIEVEGHKWYQCACGPFSRDLRLNTDAWDKNAGVIVHCRSGHRSSAAKKILEGRGFENVLDGGGYSKLKKSLGLSEK</sequence>
<name>A0AAD2CHK2_9STRA</name>
<accession>A0AAD2CHK2</accession>
<evidence type="ECO:0000313" key="3">
    <source>
        <dbReference type="Proteomes" id="UP001295423"/>
    </source>
</evidence>
<keyword evidence="3" id="KW-1185">Reference proteome</keyword>